<dbReference type="Gramene" id="C.cajan_23315.t">
    <property type="protein sequence ID" value="C.cajan_23315.t"/>
    <property type="gene ID" value="C.cajan_23315"/>
</dbReference>
<dbReference type="Proteomes" id="UP000075243">
    <property type="component" value="Chromosome 5"/>
</dbReference>
<dbReference type="PANTHER" id="PTHR33067:SF39">
    <property type="entry name" value="TRANSCRIPTION FACTOR INTERACTOR AND REGULATOR CCHC(ZN) FAMILY"/>
    <property type="match status" value="1"/>
</dbReference>
<proteinExistence type="predicted"/>
<dbReference type="EMBL" id="CM003607">
    <property type="protein sequence ID" value="KYP67651.1"/>
    <property type="molecule type" value="Genomic_DNA"/>
</dbReference>
<dbReference type="PANTHER" id="PTHR33067">
    <property type="entry name" value="RNA-DIRECTED DNA POLYMERASE-RELATED"/>
    <property type="match status" value="1"/>
</dbReference>
<name>A0A151TKS0_CAJCA</name>
<keyword evidence="2" id="KW-1185">Reference proteome</keyword>
<accession>A0A151TKS0</accession>
<dbReference type="Gene3D" id="2.40.70.10">
    <property type="entry name" value="Acid Proteases"/>
    <property type="match status" value="1"/>
</dbReference>
<sequence length="110" mass="12945">MSLYMLFRVREVEIKPTCMTLQLVDRSIKIKNMLVKVDKIIFSSNFIIIDIKDDLQVPIILGRPFMMTTKALINVANGKFKLRMQDEVVAFYVFERKSQLLEQRVCLMIK</sequence>
<dbReference type="InterPro" id="IPR021109">
    <property type="entry name" value="Peptidase_aspartic_dom_sf"/>
</dbReference>
<reference evidence="1 2" key="1">
    <citation type="journal article" date="2012" name="Nat. Biotechnol.">
        <title>Draft genome sequence of pigeonpea (Cajanus cajan), an orphan legume crop of resource-poor farmers.</title>
        <authorList>
            <person name="Varshney R.K."/>
            <person name="Chen W."/>
            <person name="Li Y."/>
            <person name="Bharti A.K."/>
            <person name="Saxena R.K."/>
            <person name="Schlueter J.A."/>
            <person name="Donoghue M.T."/>
            <person name="Azam S."/>
            <person name="Fan G."/>
            <person name="Whaley A.M."/>
            <person name="Farmer A.D."/>
            <person name="Sheridan J."/>
            <person name="Iwata A."/>
            <person name="Tuteja R."/>
            <person name="Penmetsa R.V."/>
            <person name="Wu W."/>
            <person name="Upadhyaya H.D."/>
            <person name="Yang S.P."/>
            <person name="Shah T."/>
            <person name="Saxena K.B."/>
            <person name="Michael T."/>
            <person name="McCombie W.R."/>
            <person name="Yang B."/>
            <person name="Zhang G."/>
            <person name="Yang H."/>
            <person name="Wang J."/>
            <person name="Spillane C."/>
            <person name="Cook D.R."/>
            <person name="May G.D."/>
            <person name="Xu X."/>
            <person name="Jackson S.A."/>
        </authorList>
    </citation>
    <scope>NUCLEOTIDE SEQUENCE [LARGE SCALE GENOMIC DNA]</scope>
    <source>
        <strain evidence="2">cv. Asha</strain>
    </source>
</reference>
<organism evidence="1 2">
    <name type="scientific">Cajanus cajan</name>
    <name type="common">Pigeon pea</name>
    <name type="synonym">Cajanus indicus</name>
    <dbReference type="NCBI Taxonomy" id="3821"/>
    <lineage>
        <taxon>Eukaryota</taxon>
        <taxon>Viridiplantae</taxon>
        <taxon>Streptophyta</taxon>
        <taxon>Embryophyta</taxon>
        <taxon>Tracheophyta</taxon>
        <taxon>Spermatophyta</taxon>
        <taxon>Magnoliopsida</taxon>
        <taxon>eudicotyledons</taxon>
        <taxon>Gunneridae</taxon>
        <taxon>Pentapetalae</taxon>
        <taxon>rosids</taxon>
        <taxon>fabids</taxon>
        <taxon>Fabales</taxon>
        <taxon>Fabaceae</taxon>
        <taxon>Papilionoideae</taxon>
        <taxon>50 kb inversion clade</taxon>
        <taxon>NPAAA clade</taxon>
        <taxon>indigoferoid/millettioid clade</taxon>
        <taxon>Phaseoleae</taxon>
        <taxon>Cajanus</taxon>
    </lineage>
</organism>
<dbReference type="AlphaFoldDB" id="A0A151TKS0"/>
<evidence type="ECO:0000313" key="1">
    <source>
        <dbReference type="EMBL" id="KYP67651.1"/>
    </source>
</evidence>
<protein>
    <submittedName>
        <fullName evidence="1">Uncharacterized protein</fullName>
    </submittedName>
</protein>
<gene>
    <name evidence="1" type="ORF">KK1_023996</name>
</gene>
<evidence type="ECO:0000313" key="2">
    <source>
        <dbReference type="Proteomes" id="UP000075243"/>
    </source>
</evidence>